<dbReference type="KEGG" id="daur:Daura_13780"/>
<evidence type="ECO:0000313" key="2">
    <source>
        <dbReference type="EMBL" id="UWZ57135.1"/>
    </source>
</evidence>
<feature type="transmembrane region" description="Helical" evidence="1">
    <location>
        <begin position="96"/>
        <end position="118"/>
    </location>
</feature>
<name>A0A9Q9IPW1_9ACTN</name>
<dbReference type="Proteomes" id="UP001058003">
    <property type="component" value="Chromosome"/>
</dbReference>
<accession>A0A9Q9IPW1</accession>
<feature type="transmembrane region" description="Helical" evidence="1">
    <location>
        <begin position="201"/>
        <end position="223"/>
    </location>
</feature>
<dbReference type="RefSeq" id="WP_033361324.1">
    <property type="nucleotide sequence ID" value="NZ_CP073767.1"/>
</dbReference>
<gene>
    <name evidence="2" type="ORF">Daura_13780</name>
</gene>
<evidence type="ECO:0000313" key="3">
    <source>
        <dbReference type="Proteomes" id="UP001058003"/>
    </source>
</evidence>
<organism evidence="2 3">
    <name type="scientific">Dactylosporangium aurantiacum</name>
    <dbReference type="NCBI Taxonomy" id="35754"/>
    <lineage>
        <taxon>Bacteria</taxon>
        <taxon>Bacillati</taxon>
        <taxon>Actinomycetota</taxon>
        <taxon>Actinomycetes</taxon>
        <taxon>Micromonosporales</taxon>
        <taxon>Micromonosporaceae</taxon>
        <taxon>Dactylosporangium</taxon>
    </lineage>
</organism>
<feature type="transmembrane region" description="Helical" evidence="1">
    <location>
        <begin position="235"/>
        <end position="258"/>
    </location>
</feature>
<dbReference type="OrthoDB" id="4515621at2"/>
<protein>
    <submittedName>
        <fullName evidence="2">Uncharacterized protein</fullName>
    </submittedName>
</protein>
<proteinExistence type="predicted"/>
<keyword evidence="1" id="KW-0472">Membrane</keyword>
<sequence length="389" mass="42498">MPTGPVALHDLRFLDEGDRVVVGRTDCDSYGVFPPDGAALLRELAGGRPPQDAAAWYTDRYGEPVDIDEFLDTLRELSFVNTGDAGTAAPPRWQRLGAALFSPAAWVCYGALVAAAVAVCVADPRLVPARGHVFFTDYLLVVELTLLFGQLPFVVLHELFHLLAGRRLGLHSSMHLGHRLYFLVAETKLDGLVVVPRRQRYLPILAGVVADVLAACALTVVAWLSRHPDGTLPVAGRACLAIAFMCLLGVLAQLYFFLRTDVYHLVTTVLGCVDLHTTARQLLHNRLWRLLGRTDRLADETRWDPRDAAAARWYAPLYAAGYAAMLAVLVSVALPLAWRFLGTAVAAVTDPAVPAARFWDALLFLAASAGQLVLAAALAVRDRRRNRQH</sequence>
<keyword evidence="1" id="KW-1133">Transmembrane helix</keyword>
<feature type="transmembrane region" description="Helical" evidence="1">
    <location>
        <begin position="358"/>
        <end position="380"/>
    </location>
</feature>
<feature type="transmembrane region" description="Helical" evidence="1">
    <location>
        <begin position="315"/>
        <end position="338"/>
    </location>
</feature>
<feature type="transmembrane region" description="Helical" evidence="1">
    <location>
        <begin position="138"/>
        <end position="164"/>
    </location>
</feature>
<evidence type="ECO:0000256" key="1">
    <source>
        <dbReference type="SAM" id="Phobius"/>
    </source>
</evidence>
<keyword evidence="1" id="KW-0812">Transmembrane</keyword>
<dbReference type="EMBL" id="CP073767">
    <property type="protein sequence ID" value="UWZ57135.1"/>
    <property type="molecule type" value="Genomic_DNA"/>
</dbReference>
<keyword evidence="3" id="KW-1185">Reference proteome</keyword>
<dbReference type="AlphaFoldDB" id="A0A9Q9IPW1"/>
<reference evidence="2" key="1">
    <citation type="submission" date="2021-04" db="EMBL/GenBank/DDBJ databases">
        <title>Dactylosporangium aurantiacum NRRL B-8018 full assembly.</title>
        <authorList>
            <person name="Hartkoorn R.C."/>
            <person name="Beaudoing E."/>
            <person name="Hot D."/>
        </authorList>
    </citation>
    <scope>NUCLEOTIDE SEQUENCE</scope>
    <source>
        <strain evidence="2">NRRL B-8018</strain>
    </source>
</reference>